<evidence type="ECO:0000256" key="8">
    <source>
        <dbReference type="SAM" id="Phobius"/>
    </source>
</evidence>
<dbReference type="Proteomes" id="UP000241890">
    <property type="component" value="Unassembled WGS sequence"/>
</dbReference>
<dbReference type="EMBL" id="BEYU01000075">
    <property type="protein sequence ID" value="GBG30381.1"/>
    <property type="molecule type" value="Genomic_DNA"/>
</dbReference>
<comment type="subcellular location">
    <subcellularLocation>
        <location evidence="1 6">Membrane</location>
        <topology evidence="1 6">Multi-pass membrane protein</topology>
    </subcellularLocation>
</comment>
<dbReference type="AlphaFoldDB" id="A0A2R5GPV7"/>
<dbReference type="PANTHER" id="PTHR12300">
    <property type="entry name" value="HVA22-LIKE PROTEINS"/>
    <property type="match status" value="1"/>
</dbReference>
<keyword evidence="4 8" id="KW-1133">Transmembrane helix</keyword>
<dbReference type="Pfam" id="PF03134">
    <property type="entry name" value="TB2_DP1_HVA22"/>
    <property type="match status" value="1"/>
</dbReference>
<organism evidence="9 10">
    <name type="scientific">Hondaea fermentalgiana</name>
    <dbReference type="NCBI Taxonomy" id="2315210"/>
    <lineage>
        <taxon>Eukaryota</taxon>
        <taxon>Sar</taxon>
        <taxon>Stramenopiles</taxon>
        <taxon>Bigyra</taxon>
        <taxon>Labyrinthulomycetes</taxon>
        <taxon>Thraustochytrida</taxon>
        <taxon>Thraustochytriidae</taxon>
        <taxon>Hondaea</taxon>
    </lineage>
</organism>
<evidence type="ECO:0000256" key="4">
    <source>
        <dbReference type="ARBA" id="ARBA00022989"/>
    </source>
</evidence>
<sequence>MAEAGAAHGLRAMLDARRSGGSGSSRDSPVDAASAFGSGSDAGSGSGSGFETGSEGGHEASELFSRSLGADDVWESGKHGQRLSNTTLASTLLYASSSGAASLQKSPKSLQRRFTEARTSLARELDNYEGLKQLEAATGVRKLDLVSWGSLFVGLSLALGWGARQWCEVVGFAYPAQATMNTLATKDKAQIVRWVTYWVCMSFLNIIELAFGGYLLRIAPFYYPLKIGLSLWLQSRSKRGALYVHSHVLAPFLKCHEAVPFRSLSANFN</sequence>
<dbReference type="InterPro" id="IPR004345">
    <property type="entry name" value="TB2_DP1_HVA22"/>
</dbReference>
<evidence type="ECO:0000256" key="1">
    <source>
        <dbReference type="ARBA" id="ARBA00004141"/>
    </source>
</evidence>
<feature type="compositionally biased region" description="Gly residues" evidence="7">
    <location>
        <begin position="40"/>
        <end position="50"/>
    </location>
</feature>
<feature type="transmembrane region" description="Helical" evidence="8">
    <location>
        <begin position="194"/>
        <end position="216"/>
    </location>
</feature>
<keyword evidence="5 8" id="KW-0472">Membrane</keyword>
<reference evidence="9 10" key="1">
    <citation type="submission" date="2017-12" db="EMBL/GenBank/DDBJ databases">
        <title>Sequencing, de novo assembly and annotation of complete genome of a new Thraustochytrid species, strain FCC1311.</title>
        <authorList>
            <person name="Sedici K."/>
            <person name="Godart F."/>
            <person name="Aiese Cigliano R."/>
            <person name="Sanseverino W."/>
            <person name="Barakat M."/>
            <person name="Ortet P."/>
            <person name="Marechal E."/>
            <person name="Cagnac O."/>
            <person name="Amato A."/>
        </authorList>
    </citation>
    <scope>NUCLEOTIDE SEQUENCE [LARGE SCALE GENOMIC DNA]</scope>
</reference>
<dbReference type="PANTHER" id="PTHR12300:SF161">
    <property type="entry name" value="RECEPTOR EXPRESSION-ENHANCING PROTEIN"/>
    <property type="match status" value="1"/>
</dbReference>
<feature type="region of interest" description="Disordered" evidence="7">
    <location>
        <begin position="1"/>
        <end position="60"/>
    </location>
</feature>
<evidence type="ECO:0000256" key="2">
    <source>
        <dbReference type="ARBA" id="ARBA00008573"/>
    </source>
</evidence>
<evidence type="ECO:0000256" key="6">
    <source>
        <dbReference type="RuleBase" id="RU362006"/>
    </source>
</evidence>
<gene>
    <name evidence="9" type="ORF">FCC1311_066002</name>
</gene>
<keyword evidence="9" id="KW-0675">Receptor</keyword>
<evidence type="ECO:0000256" key="7">
    <source>
        <dbReference type="SAM" id="MobiDB-lite"/>
    </source>
</evidence>
<comment type="caution">
    <text evidence="9">The sequence shown here is derived from an EMBL/GenBank/DDBJ whole genome shotgun (WGS) entry which is preliminary data.</text>
</comment>
<evidence type="ECO:0000313" key="10">
    <source>
        <dbReference type="Proteomes" id="UP000241890"/>
    </source>
</evidence>
<evidence type="ECO:0000256" key="5">
    <source>
        <dbReference type="ARBA" id="ARBA00023136"/>
    </source>
</evidence>
<comment type="similarity">
    <text evidence="2 6">Belongs to the DP1 family.</text>
</comment>
<dbReference type="GO" id="GO:0016020">
    <property type="term" value="C:membrane"/>
    <property type="evidence" value="ECO:0007669"/>
    <property type="project" value="UniProtKB-SubCell"/>
</dbReference>
<evidence type="ECO:0000256" key="3">
    <source>
        <dbReference type="ARBA" id="ARBA00022692"/>
    </source>
</evidence>
<dbReference type="InParanoid" id="A0A2R5GPV7"/>
<dbReference type="OrthoDB" id="10009287at2759"/>
<keyword evidence="3 8" id="KW-0812">Transmembrane</keyword>
<accession>A0A2R5GPV7</accession>
<name>A0A2R5GPV7_9STRA</name>
<protein>
    <submittedName>
        <fullName evidence="9">Receptor expression-enhancing protein 5</fullName>
    </submittedName>
</protein>
<keyword evidence="10" id="KW-1185">Reference proteome</keyword>
<proteinExistence type="inferred from homology"/>
<evidence type="ECO:0000313" key="9">
    <source>
        <dbReference type="EMBL" id="GBG30381.1"/>
    </source>
</evidence>